<sequence>MTPALAIPQWPGAATPCNSALMRAAKRAPQWGIAEADPSVTRFPNRLRTYPGGVGIAPRVNGAPPPDIPRSEIDLGSWQFWREDDDIRDGAFAALRRDDPISYHPACVLEGFPESPGHWAVTRYDDVFQASRHPEIFSSASGITIGDQTAELAEYFGSMIVMDDPRHTRLRNIVRSAFTPRVVALIEDSVRDRARRLVADMVARNPDGNAELVTELAGPLPLQIICDMMGIPEPDHQQIFHWTNVILGFGDPDLTTDFDEFVQVAMDIGAYATALADQRRAVPTEDLTTSLVQAEVDGERLTSAEVASFFILLVVAGNETTRNAISHGVLALTRFPEQRQKWWSRYEELAPTAVEEIVRWASPVSYMRRTVTQDTMLGGTSLPAGAKVTLWYGSANRDESKFADPWLFDVTRHPNPHLGFGGGGAHFCLGANLARREITVAFEELHRQLPDIAVTEEPDRLQSQFIHGIKRMPVAWSTR</sequence>
<reference evidence="8 9" key="1">
    <citation type="journal article" date="2019" name="Emerg. Microbes Infect.">
        <title>Comprehensive subspecies identification of 175 nontuberculous mycobacteria species based on 7547 genomic profiles.</title>
        <authorList>
            <person name="Matsumoto Y."/>
            <person name="Kinjo T."/>
            <person name="Motooka D."/>
            <person name="Nabeya D."/>
            <person name="Jung N."/>
            <person name="Uechi K."/>
            <person name="Horii T."/>
            <person name="Iida T."/>
            <person name="Fujita J."/>
            <person name="Nakamura S."/>
        </authorList>
    </citation>
    <scope>NUCLEOTIDE SEQUENCE [LARGE SCALE GENOMIC DNA]</scope>
    <source>
        <strain evidence="8 9">JCM 15653</strain>
    </source>
</reference>
<dbReference type="PANTHER" id="PTHR46696">
    <property type="entry name" value="P450, PUTATIVE (EUROFUNG)-RELATED"/>
    <property type="match status" value="1"/>
</dbReference>
<evidence type="ECO:0000256" key="3">
    <source>
        <dbReference type="ARBA" id="ARBA00022617"/>
    </source>
</evidence>
<name>A0ABM7J003_9MYCO</name>
<dbReference type="InterPro" id="IPR001128">
    <property type="entry name" value="Cyt_P450"/>
</dbReference>
<proteinExistence type="inferred from homology"/>
<protein>
    <submittedName>
        <fullName evidence="8">Linalool 8-monooxygenase</fullName>
    </submittedName>
</protein>
<dbReference type="Gene3D" id="1.10.630.10">
    <property type="entry name" value="Cytochrome P450"/>
    <property type="match status" value="1"/>
</dbReference>
<keyword evidence="4" id="KW-0479">Metal-binding</keyword>
<evidence type="ECO:0000256" key="7">
    <source>
        <dbReference type="ARBA" id="ARBA00023033"/>
    </source>
</evidence>
<dbReference type="PRINTS" id="PR00359">
    <property type="entry name" value="BP450"/>
</dbReference>
<evidence type="ECO:0000256" key="6">
    <source>
        <dbReference type="ARBA" id="ARBA00023004"/>
    </source>
</evidence>
<gene>
    <name evidence="8" type="ORF">MBOE_41250</name>
</gene>
<evidence type="ECO:0000313" key="9">
    <source>
        <dbReference type="Proteomes" id="UP000466683"/>
    </source>
</evidence>
<keyword evidence="5" id="KW-0560">Oxidoreductase</keyword>
<comment type="cofactor">
    <cofactor evidence="1">
        <name>heme</name>
        <dbReference type="ChEBI" id="CHEBI:30413"/>
    </cofactor>
</comment>
<keyword evidence="6" id="KW-0408">Iron</keyword>
<accession>A0ABM7J003</accession>
<evidence type="ECO:0000256" key="4">
    <source>
        <dbReference type="ARBA" id="ARBA00022723"/>
    </source>
</evidence>
<dbReference type="CDD" id="cd11033">
    <property type="entry name" value="CYP142-like"/>
    <property type="match status" value="1"/>
</dbReference>
<dbReference type="SUPFAM" id="SSF48264">
    <property type="entry name" value="Cytochrome P450"/>
    <property type="match status" value="1"/>
</dbReference>
<evidence type="ECO:0000256" key="5">
    <source>
        <dbReference type="ARBA" id="ARBA00023002"/>
    </source>
</evidence>
<organism evidence="8 9">
    <name type="scientific">Mycolicibacterium boenickei</name>
    <dbReference type="NCBI Taxonomy" id="146017"/>
    <lineage>
        <taxon>Bacteria</taxon>
        <taxon>Bacillati</taxon>
        <taxon>Actinomycetota</taxon>
        <taxon>Actinomycetes</taxon>
        <taxon>Mycobacteriales</taxon>
        <taxon>Mycobacteriaceae</taxon>
        <taxon>Mycolicibacterium</taxon>
    </lineage>
</organism>
<evidence type="ECO:0000313" key="8">
    <source>
        <dbReference type="EMBL" id="BBX92476.1"/>
    </source>
</evidence>
<keyword evidence="3" id="KW-0349">Heme</keyword>
<evidence type="ECO:0000256" key="2">
    <source>
        <dbReference type="ARBA" id="ARBA00010617"/>
    </source>
</evidence>
<dbReference type="PANTHER" id="PTHR46696:SF4">
    <property type="entry name" value="BIOTIN BIOSYNTHESIS CYTOCHROME P450"/>
    <property type="match status" value="1"/>
</dbReference>
<dbReference type="Proteomes" id="UP000466683">
    <property type="component" value="Chromosome"/>
</dbReference>
<keyword evidence="9" id="KW-1185">Reference proteome</keyword>
<comment type="similarity">
    <text evidence="2">Belongs to the cytochrome P450 family.</text>
</comment>
<evidence type="ECO:0000256" key="1">
    <source>
        <dbReference type="ARBA" id="ARBA00001971"/>
    </source>
</evidence>
<dbReference type="InterPro" id="IPR002397">
    <property type="entry name" value="Cyt_P450_B"/>
</dbReference>
<keyword evidence="7" id="KW-0503">Monooxygenase</keyword>
<dbReference type="EMBL" id="AP022579">
    <property type="protein sequence ID" value="BBX92476.1"/>
    <property type="molecule type" value="Genomic_DNA"/>
</dbReference>
<dbReference type="Pfam" id="PF00067">
    <property type="entry name" value="p450"/>
    <property type="match status" value="1"/>
</dbReference>
<dbReference type="InterPro" id="IPR036396">
    <property type="entry name" value="Cyt_P450_sf"/>
</dbReference>